<dbReference type="Proteomes" id="UP000292627">
    <property type="component" value="Unassembled WGS sequence"/>
</dbReference>
<dbReference type="EMBL" id="SHMC01000004">
    <property type="protein sequence ID" value="TAA24546.1"/>
    <property type="molecule type" value="Genomic_DNA"/>
</dbReference>
<sequence length="128" mass="13872">MSSKWGVALLALTLGDAGAVERPQPPLETRVRDANLVAVVDAVERLPATAKEFDKFYRVRVRVAGVLKGDARIGDHIEVVVNGTISEQRNDCCVPGRTYVMFLAPKDGRFYFVGSPLGAVPVDLHGSH</sequence>
<reference evidence="1 2" key="1">
    <citation type="submission" date="2019-02" db="EMBL/GenBank/DDBJ databases">
        <title>WGS of Pseudoxanthomonas species novum from clinical isolates.</title>
        <authorList>
            <person name="Bernier A.-M."/>
            <person name="Bernard K."/>
            <person name="Vachon A."/>
        </authorList>
    </citation>
    <scope>NUCLEOTIDE SEQUENCE [LARGE SCALE GENOMIC DNA]</scope>
    <source>
        <strain evidence="1 2">NML171200</strain>
    </source>
</reference>
<accession>A0A4Q8L9G0</accession>
<comment type="caution">
    <text evidence="1">The sequence shown here is derived from an EMBL/GenBank/DDBJ whole genome shotgun (WGS) entry which is preliminary data.</text>
</comment>
<protein>
    <submittedName>
        <fullName evidence="1">Uncharacterized protein</fullName>
    </submittedName>
</protein>
<dbReference type="RefSeq" id="WP_130551819.1">
    <property type="nucleotide sequence ID" value="NZ_SHMC01000004.1"/>
</dbReference>
<evidence type="ECO:0000313" key="2">
    <source>
        <dbReference type="Proteomes" id="UP000292627"/>
    </source>
</evidence>
<dbReference type="AlphaFoldDB" id="A0A4Q8L9G0"/>
<name>A0A4Q8L9G0_9GAMM</name>
<gene>
    <name evidence="1" type="ORF">EA660_12545</name>
</gene>
<proteinExistence type="predicted"/>
<organism evidence="1 2">
    <name type="scientific">Pseudoxanthomonas winnipegensis</name>
    <dbReference type="NCBI Taxonomy" id="2480810"/>
    <lineage>
        <taxon>Bacteria</taxon>
        <taxon>Pseudomonadati</taxon>
        <taxon>Pseudomonadota</taxon>
        <taxon>Gammaproteobacteria</taxon>
        <taxon>Lysobacterales</taxon>
        <taxon>Lysobacteraceae</taxon>
        <taxon>Pseudoxanthomonas</taxon>
    </lineage>
</organism>
<dbReference type="OrthoDB" id="9951151at2"/>
<evidence type="ECO:0000313" key="1">
    <source>
        <dbReference type="EMBL" id="TAA24546.1"/>
    </source>
</evidence>